<comment type="caution">
    <text evidence="1">The sequence shown here is derived from an EMBL/GenBank/DDBJ whole genome shotgun (WGS) entry which is preliminary data.</text>
</comment>
<dbReference type="Proteomes" id="UP000517523">
    <property type="component" value="Unassembled WGS sequence"/>
</dbReference>
<evidence type="ECO:0008006" key="3">
    <source>
        <dbReference type="Google" id="ProtNLM"/>
    </source>
</evidence>
<proteinExistence type="predicted"/>
<dbReference type="InterPro" id="IPR010633">
    <property type="entry name" value="Phage_lambda_GpZ"/>
</dbReference>
<gene>
    <name evidence="1" type="ORF">FHS19_006845</name>
</gene>
<dbReference type="RefSeq" id="WP_183587672.1">
    <property type="nucleotide sequence ID" value="NZ_JACHXJ010000012.1"/>
</dbReference>
<reference evidence="1 2" key="1">
    <citation type="submission" date="2020-08" db="EMBL/GenBank/DDBJ databases">
        <title>Genomic Encyclopedia of Type Strains, Phase III (KMG-III): the genomes of soil and plant-associated and newly described type strains.</title>
        <authorList>
            <person name="Whitman W."/>
        </authorList>
    </citation>
    <scope>NUCLEOTIDE SEQUENCE [LARGE SCALE GENOMIC DNA]</scope>
    <source>
        <strain evidence="1 2">CECT 5831</strain>
    </source>
</reference>
<dbReference type="EMBL" id="JACHXJ010000012">
    <property type="protein sequence ID" value="MBB3132118.1"/>
    <property type="molecule type" value="Genomic_DNA"/>
</dbReference>
<protein>
    <recommendedName>
        <fullName evidence="3">Phage tail protein</fullName>
    </recommendedName>
</protein>
<sequence>MSDFFQIKDNFKQVNRSLKQMDKAVRQAVLSSLNRATQRAKTEAGRKTRERYVVKQKEVVETIRIRKATGSALKATMTSQGHAIPLIRFSVSPKRRLKRAPKALKAAVYRGGSKKPIPGAFIANAGSHTGVFERVGKKRLPIKELRGPAVPSMVGNEVVREHVQQVYGEEMQKRLPHELDRTLGRLKM</sequence>
<evidence type="ECO:0000313" key="1">
    <source>
        <dbReference type="EMBL" id="MBB3132118.1"/>
    </source>
</evidence>
<organism evidence="1 2">
    <name type="scientific">Paenibacillus rhizosphaerae</name>
    <dbReference type="NCBI Taxonomy" id="297318"/>
    <lineage>
        <taxon>Bacteria</taxon>
        <taxon>Bacillati</taxon>
        <taxon>Bacillota</taxon>
        <taxon>Bacilli</taxon>
        <taxon>Bacillales</taxon>
        <taxon>Paenibacillaceae</taxon>
        <taxon>Paenibacillus</taxon>
    </lineage>
</organism>
<name>A0A839U383_9BACL</name>
<evidence type="ECO:0000313" key="2">
    <source>
        <dbReference type="Proteomes" id="UP000517523"/>
    </source>
</evidence>
<dbReference type="AlphaFoldDB" id="A0A839U383"/>
<accession>A0A839U383</accession>
<dbReference type="Pfam" id="PF06763">
    <property type="entry name" value="Minor_tail_Z"/>
    <property type="match status" value="1"/>
</dbReference>